<evidence type="ECO:0000259" key="2">
    <source>
        <dbReference type="Pfam" id="PF03016"/>
    </source>
</evidence>
<feature type="domain" description="Exostosin GT47" evidence="2">
    <location>
        <begin position="162"/>
        <end position="342"/>
    </location>
</feature>
<dbReference type="PANTHER" id="PTHR11062:SF73">
    <property type="entry name" value="EXOSTOSIN-LIKE 3"/>
    <property type="match status" value="1"/>
</dbReference>
<dbReference type="OrthoDB" id="1924787at2759"/>
<keyword evidence="4" id="KW-1185">Reference proteome</keyword>
<accession>A0A9C7PQV6</accession>
<dbReference type="EMBL" id="BQMJ01000004">
    <property type="protein sequence ID" value="GJQ08855.1"/>
    <property type="molecule type" value="Genomic_DNA"/>
</dbReference>
<dbReference type="Proteomes" id="UP001061958">
    <property type="component" value="Unassembled WGS sequence"/>
</dbReference>
<dbReference type="PANTHER" id="PTHR11062">
    <property type="entry name" value="EXOSTOSIN HEPARAN SULFATE GLYCOSYLTRANSFERASE -RELATED"/>
    <property type="match status" value="1"/>
</dbReference>
<evidence type="ECO:0000313" key="3">
    <source>
        <dbReference type="EMBL" id="GJQ08855.1"/>
    </source>
</evidence>
<comment type="caution">
    <text evidence="3">The sequence shown here is derived from an EMBL/GenBank/DDBJ whole genome shotgun (WGS) entry which is preliminary data.</text>
</comment>
<dbReference type="Pfam" id="PF03016">
    <property type="entry name" value="Exostosin_GT47"/>
    <property type="match status" value="1"/>
</dbReference>
<gene>
    <name evidence="3" type="ORF">GpartN1_g646.t1</name>
</gene>
<protein>
    <recommendedName>
        <fullName evidence="2">Exostosin GT47 domain-containing protein</fullName>
    </recommendedName>
</protein>
<name>A0A9C7PQV6_9RHOD</name>
<reference evidence="3" key="1">
    <citation type="journal article" date="2022" name="Proc. Natl. Acad. Sci. U.S.A.">
        <title>Life cycle and functional genomics of the unicellular red alga Galdieria for elucidating algal and plant evolution and industrial use.</title>
        <authorList>
            <person name="Hirooka S."/>
            <person name="Itabashi T."/>
            <person name="Ichinose T.M."/>
            <person name="Onuma R."/>
            <person name="Fujiwara T."/>
            <person name="Yamashita S."/>
            <person name="Jong L.W."/>
            <person name="Tomita R."/>
            <person name="Iwane A.H."/>
            <person name="Miyagishima S.Y."/>
        </authorList>
    </citation>
    <scope>NUCLEOTIDE SEQUENCE</scope>
    <source>
        <strain evidence="3">NBRC 102759</strain>
    </source>
</reference>
<dbReference type="InterPro" id="IPR004263">
    <property type="entry name" value="Exostosin"/>
</dbReference>
<proteinExistence type="inferred from homology"/>
<evidence type="ECO:0000313" key="4">
    <source>
        <dbReference type="Proteomes" id="UP001061958"/>
    </source>
</evidence>
<dbReference type="AlphaFoldDB" id="A0A9C7PQV6"/>
<sequence length="412" mass="46752">MQYEVCPNIVSLASYYFLLIEPIFGHHGLSDLDNKKFLGLLKAAVGRLTDINGKTSKMTYLSPNKSFWSKQHVPFCSWFLLPCTSKFCTAKCVSSNYSIYIYSHDDMRTAAGRNLSDEILRFGGAGTSQVINELRRSQRITQNASGACYFIAENKGRHIYKLQDLPYWNLGINHLVLDFLDGKCEGQHDIGFAALLKTHLSSDIFRSNFDKSLPLPPRKLFRNSEHSKKYLITFKGTSYPFQTAGGVRSMLSNFHNGKDIVFVTKPQFSIPSPEYNLWSYEELVEQSKFCLVPQGRSPSTFRLLEVMSAGCIPVFLFDRYTAKYILPISDEIAWKEISFIAPSYPAKFQTFLDSLRLINDSIVEKMSNLVVKTAASIVESSLDALSNKSLRSTYCKGMARKILREIESRRVV</sequence>
<comment type="similarity">
    <text evidence="1">Belongs to the glycosyltransferase 47 family.</text>
</comment>
<reference evidence="3" key="2">
    <citation type="submission" date="2022-01" db="EMBL/GenBank/DDBJ databases">
        <authorList>
            <person name="Hirooka S."/>
            <person name="Miyagishima S.Y."/>
        </authorList>
    </citation>
    <scope>NUCLEOTIDE SEQUENCE</scope>
    <source>
        <strain evidence="3">NBRC 102759</strain>
    </source>
</reference>
<dbReference type="InterPro" id="IPR040911">
    <property type="entry name" value="Exostosin_GT47"/>
</dbReference>
<organism evidence="3 4">
    <name type="scientific">Galdieria partita</name>
    <dbReference type="NCBI Taxonomy" id="83374"/>
    <lineage>
        <taxon>Eukaryota</taxon>
        <taxon>Rhodophyta</taxon>
        <taxon>Bangiophyceae</taxon>
        <taxon>Galdieriales</taxon>
        <taxon>Galdieriaceae</taxon>
        <taxon>Galdieria</taxon>
    </lineage>
</organism>
<dbReference type="GO" id="GO:0016757">
    <property type="term" value="F:glycosyltransferase activity"/>
    <property type="evidence" value="ECO:0007669"/>
    <property type="project" value="InterPro"/>
</dbReference>
<evidence type="ECO:0000256" key="1">
    <source>
        <dbReference type="ARBA" id="ARBA00010271"/>
    </source>
</evidence>